<reference evidence="1 2" key="1">
    <citation type="journal article" date="2018" name="Mol. Biol. Evol.">
        <title>Broad Genomic Sampling Reveals a Smut Pathogenic Ancestry of the Fungal Clade Ustilaginomycotina.</title>
        <authorList>
            <person name="Kijpornyongpan T."/>
            <person name="Mondo S.J."/>
            <person name="Barry K."/>
            <person name="Sandor L."/>
            <person name="Lee J."/>
            <person name="Lipzen A."/>
            <person name="Pangilinan J."/>
            <person name="LaButti K."/>
            <person name="Hainaut M."/>
            <person name="Henrissat B."/>
            <person name="Grigoriev I.V."/>
            <person name="Spatafora J.W."/>
            <person name="Aime M.C."/>
        </authorList>
    </citation>
    <scope>NUCLEOTIDE SEQUENCE [LARGE SCALE GENOMIC DNA]</scope>
    <source>
        <strain evidence="1 2">SA 807</strain>
    </source>
</reference>
<sequence>MEEDELAAIRAARMAELRGGSSSSSSGAGGMGGPPFSSTSNSAGETQTKEDQMAQQEEMKRQMLSRILDGRARERLSRIALVKPQKSKAITDLLIRMAQSGQVRQTITEDQLIGLLDQVDHQQGGANEPKITFTRKKSSAVEEDQDSDFDI</sequence>
<dbReference type="EMBL" id="KZ820211">
    <property type="protein sequence ID" value="PWN48393.1"/>
    <property type="molecule type" value="Genomic_DNA"/>
</dbReference>
<evidence type="ECO:0000313" key="2">
    <source>
        <dbReference type="Proteomes" id="UP000245626"/>
    </source>
</evidence>
<name>A0ACD0NRB9_9BASI</name>
<protein>
    <submittedName>
        <fullName evidence="1">DNA-binding TFAR19-related protein</fullName>
    </submittedName>
</protein>
<gene>
    <name evidence="1" type="ORF">IE53DRAFT_347585</name>
</gene>
<accession>A0ACD0NRB9</accession>
<organism evidence="1 2">
    <name type="scientific">Violaceomyces palustris</name>
    <dbReference type="NCBI Taxonomy" id="1673888"/>
    <lineage>
        <taxon>Eukaryota</taxon>
        <taxon>Fungi</taxon>
        <taxon>Dikarya</taxon>
        <taxon>Basidiomycota</taxon>
        <taxon>Ustilaginomycotina</taxon>
        <taxon>Ustilaginomycetes</taxon>
        <taxon>Violaceomycetales</taxon>
        <taxon>Violaceomycetaceae</taxon>
        <taxon>Violaceomyces</taxon>
    </lineage>
</organism>
<proteinExistence type="predicted"/>
<evidence type="ECO:0000313" key="1">
    <source>
        <dbReference type="EMBL" id="PWN48393.1"/>
    </source>
</evidence>
<keyword evidence="2" id="KW-1185">Reference proteome</keyword>
<keyword evidence="1" id="KW-0238">DNA-binding</keyword>
<dbReference type="Proteomes" id="UP000245626">
    <property type="component" value="Unassembled WGS sequence"/>
</dbReference>